<dbReference type="STRING" id="576137.A0A1L7X924"/>
<dbReference type="AlphaFoldDB" id="A0A1L7X924"/>
<sequence length="335" mass="37335">MASPPDPAALTNTHIPHNPNIIEPYLQDALNTSSSSAHPAHLINPTSRTSHPINAPNAITTYPTLKLNTRNQILLFPGSFNPPHQGHLATIRYFHERRDQLAIVAMFIFADPSDIIGTKEKIWGDIILPQSLRNQMFAEVLELAQLIEGRWLHLLVGDMEGHINVLRDTTDLIADAGWDVNLVGFLGGDKLSIESPPHLPPGGLRAWGPVDEFLIMNARRPVDFYDPGPDASPHNLLGCTEWKRGKLKVEHEQSVGALWLCRALTVPGEPVIQFRASKRSASNGISSTKIRRIMSEAPDEELYGQLKDKVLSVELLLEWLKIYRKTKMMEDEGAL</sequence>
<dbReference type="Proteomes" id="UP000184330">
    <property type="component" value="Unassembled WGS sequence"/>
</dbReference>
<reference evidence="2 3" key="1">
    <citation type="submission" date="2016-03" db="EMBL/GenBank/DDBJ databases">
        <authorList>
            <person name="Ploux O."/>
        </authorList>
    </citation>
    <scope>NUCLEOTIDE SEQUENCE [LARGE SCALE GENOMIC DNA]</scope>
    <source>
        <strain evidence="2 3">UAMH 11012</strain>
    </source>
</reference>
<protein>
    <recommendedName>
        <fullName evidence="4">Cytidyltransferase-like domain-containing protein</fullName>
    </recommendedName>
</protein>
<evidence type="ECO:0000313" key="2">
    <source>
        <dbReference type="EMBL" id="CZR61520.1"/>
    </source>
</evidence>
<keyword evidence="3" id="KW-1185">Reference proteome</keyword>
<dbReference type="SUPFAM" id="SSF52374">
    <property type="entry name" value="Nucleotidylyl transferase"/>
    <property type="match status" value="1"/>
</dbReference>
<feature type="region of interest" description="Disordered" evidence="1">
    <location>
        <begin position="36"/>
        <end position="55"/>
    </location>
</feature>
<dbReference type="InterPro" id="IPR014729">
    <property type="entry name" value="Rossmann-like_a/b/a_fold"/>
</dbReference>
<evidence type="ECO:0000313" key="3">
    <source>
        <dbReference type="Proteomes" id="UP000184330"/>
    </source>
</evidence>
<feature type="compositionally biased region" description="Polar residues" evidence="1">
    <location>
        <begin position="44"/>
        <end position="55"/>
    </location>
</feature>
<organism evidence="2 3">
    <name type="scientific">Phialocephala subalpina</name>
    <dbReference type="NCBI Taxonomy" id="576137"/>
    <lineage>
        <taxon>Eukaryota</taxon>
        <taxon>Fungi</taxon>
        <taxon>Dikarya</taxon>
        <taxon>Ascomycota</taxon>
        <taxon>Pezizomycotina</taxon>
        <taxon>Leotiomycetes</taxon>
        <taxon>Helotiales</taxon>
        <taxon>Mollisiaceae</taxon>
        <taxon>Phialocephala</taxon>
        <taxon>Phialocephala fortinii species complex</taxon>
    </lineage>
</organism>
<accession>A0A1L7X924</accession>
<gene>
    <name evidence="2" type="ORF">PAC_11417</name>
</gene>
<name>A0A1L7X924_9HELO</name>
<dbReference type="Gene3D" id="3.40.50.620">
    <property type="entry name" value="HUPs"/>
    <property type="match status" value="1"/>
</dbReference>
<evidence type="ECO:0008006" key="4">
    <source>
        <dbReference type="Google" id="ProtNLM"/>
    </source>
</evidence>
<evidence type="ECO:0000256" key="1">
    <source>
        <dbReference type="SAM" id="MobiDB-lite"/>
    </source>
</evidence>
<proteinExistence type="predicted"/>
<dbReference type="OrthoDB" id="3558741at2759"/>
<dbReference type="EMBL" id="FJOG01000018">
    <property type="protein sequence ID" value="CZR61520.1"/>
    <property type="molecule type" value="Genomic_DNA"/>
</dbReference>